<evidence type="ECO:0000256" key="1">
    <source>
        <dbReference type="SAM" id="Phobius"/>
    </source>
</evidence>
<name>A0AAU8MZL5_9GAMM</name>
<proteinExistence type="predicted"/>
<keyword evidence="1" id="KW-0812">Transmembrane</keyword>
<keyword evidence="1" id="KW-1133">Transmembrane helix</keyword>
<accession>A0AAU8MZL5</accession>
<reference evidence="2" key="1">
    <citation type="submission" date="2024-06" db="EMBL/GenBank/DDBJ databases">
        <authorList>
            <person name="Li S."/>
        </authorList>
    </citation>
    <scope>NUCLEOTIDE SEQUENCE</scope>
    <source>
        <strain evidence="2">SR10</strain>
    </source>
</reference>
<dbReference type="EMBL" id="CP159925">
    <property type="protein sequence ID" value="XCO77121.1"/>
    <property type="molecule type" value="Genomic_DNA"/>
</dbReference>
<gene>
    <name evidence="2" type="ORF">ABU614_10160</name>
</gene>
<dbReference type="AlphaFoldDB" id="A0AAU8MZL5"/>
<keyword evidence="1" id="KW-0472">Membrane</keyword>
<protein>
    <submittedName>
        <fullName evidence="2">Uncharacterized protein</fullName>
    </submittedName>
</protein>
<organism evidence="2">
    <name type="scientific">Lysobacter firmicutimachus</name>
    <dbReference type="NCBI Taxonomy" id="1792846"/>
    <lineage>
        <taxon>Bacteria</taxon>
        <taxon>Pseudomonadati</taxon>
        <taxon>Pseudomonadota</taxon>
        <taxon>Gammaproteobacteria</taxon>
        <taxon>Lysobacterales</taxon>
        <taxon>Lysobacteraceae</taxon>
        <taxon>Lysobacter</taxon>
    </lineage>
</organism>
<sequence length="97" mass="10258">MRAKIAFFSGFLVAAAVAVAVNALPYWRTRQAYRYDGQEVAGFPFVFRRIGGDCAAGACENYGLHLGYFAADLALGLAFAVLAGVIAAAIARRPRGA</sequence>
<feature type="transmembrane region" description="Helical" evidence="1">
    <location>
        <begin position="73"/>
        <end position="91"/>
    </location>
</feature>
<dbReference type="RefSeq" id="WP_363800451.1">
    <property type="nucleotide sequence ID" value="NZ_CP159925.1"/>
</dbReference>
<evidence type="ECO:0000313" key="2">
    <source>
        <dbReference type="EMBL" id="XCO77121.1"/>
    </source>
</evidence>